<gene>
    <name evidence="1" type="ORF">D0X99_18525</name>
</gene>
<organism evidence="1 2">
    <name type="scientific">Algoriphagus lacus</name>
    <dbReference type="NCBI Taxonomy" id="2056311"/>
    <lineage>
        <taxon>Bacteria</taxon>
        <taxon>Pseudomonadati</taxon>
        <taxon>Bacteroidota</taxon>
        <taxon>Cytophagia</taxon>
        <taxon>Cytophagales</taxon>
        <taxon>Cyclobacteriaceae</taxon>
        <taxon>Algoriphagus</taxon>
    </lineage>
</organism>
<dbReference type="AlphaFoldDB" id="A0A418PM86"/>
<reference evidence="1 2" key="1">
    <citation type="submission" date="2018-09" db="EMBL/GenBank/DDBJ databases">
        <authorList>
            <person name="Wang X."/>
            <person name="Du Z."/>
        </authorList>
    </citation>
    <scope>NUCLEOTIDE SEQUENCE [LARGE SCALE GENOMIC DNA]</scope>
    <source>
        <strain evidence="1 2">N3</strain>
    </source>
</reference>
<proteinExistence type="predicted"/>
<dbReference type="InterPro" id="IPR036196">
    <property type="entry name" value="Ptyr_pPase_sf"/>
</dbReference>
<accession>A0A418PM86</accession>
<evidence type="ECO:0000313" key="2">
    <source>
        <dbReference type="Proteomes" id="UP000283522"/>
    </source>
</evidence>
<comment type="caution">
    <text evidence="1">The sequence shown here is derived from an EMBL/GenBank/DDBJ whole genome shotgun (WGS) entry which is preliminary data.</text>
</comment>
<dbReference type="SUPFAM" id="SSF52788">
    <property type="entry name" value="Phosphotyrosine protein phosphatases I"/>
    <property type="match status" value="1"/>
</dbReference>
<name>A0A418PM86_9BACT</name>
<dbReference type="Proteomes" id="UP000283522">
    <property type="component" value="Unassembled WGS sequence"/>
</dbReference>
<dbReference type="EMBL" id="QXML01000013">
    <property type="protein sequence ID" value="RIW12515.1"/>
    <property type="molecule type" value="Genomic_DNA"/>
</dbReference>
<dbReference type="InterPro" id="IPR016919">
    <property type="entry name" value="UCP029416_PTP"/>
</dbReference>
<sequence>MTQRPNILIICGKNKRRSRTGEFIFKNDSRFNVRSAGLSPKSDRKISEGDLNWSDLVYVMETEHRTKIRDLYGHLDLPAIEVLHVPDEYEFMDEELVDLLTERINQSLQSAFGI</sequence>
<dbReference type="PIRSF" id="PIRSF029416">
    <property type="entry name" value="UCP029416_PTP"/>
    <property type="match status" value="1"/>
</dbReference>
<evidence type="ECO:0000313" key="1">
    <source>
        <dbReference type="EMBL" id="RIW12515.1"/>
    </source>
</evidence>
<protein>
    <submittedName>
        <fullName evidence="1">Protein-tyrosine-phosphatase</fullName>
    </submittedName>
</protein>
<keyword evidence="2" id="KW-1185">Reference proteome</keyword>
<dbReference type="OrthoDB" id="7210484at2"/>